<organism evidence="1 2">
    <name type="scientific">Bosea vestrisii</name>
    <dbReference type="NCBI Taxonomy" id="151416"/>
    <lineage>
        <taxon>Bacteria</taxon>
        <taxon>Pseudomonadati</taxon>
        <taxon>Pseudomonadota</taxon>
        <taxon>Alphaproteobacteria</taxon>
        <taxon>Hyphomicrobiales</taxon>
        <taxon>Boseaceae</taxon>
        <taxon>Bosea</taxon>
    </lineage>
</organism>
<dbReference type="RefSeq" id="WP_377009057.1">
    <property type="nucleotide sequence ID" value="NZ_JBHSLV010000026.1"/>
</dbReference>
<evidence type="ECO:0000313" key="1">
    <source>
        <dbReference type="EMBL" id="MFC5393976.1"/>
    </source>
</evidence>
<gene>
    <name evidence="1" type="ORF">ACFPPC_15135</name>
</gene>
<accession>A0ABW0HBL7</accession>
<evidence type="ECO:0000313" key="2">
    <source>
        <dbReference type="Proteomes" id="UP001596104"/>
    </source>
</evidence>
<sequence>MDPGKDTTARPRLPQNVVRILISGRHAKAGGKTSRERAANLAGIAANYSRDELLAERGLGPAIVADIENWLIDQGLKLRTNEADPTAS</sequence>
<name>A0ABW0HBL7_9HYPH</name>
<proteinExistence type="predicted"/>
<reference evidence="2" key="1">
    <citation type="journal article" date="2019" name="Int. J. Syst. Evol. Microbiol.">
        <title>The Global Catalogue of Microorganisms (GCM) 10K type strain sequencing project: providing services to taxonomists for standard genome sequencing and annotation.</title>
        <authorList>
            <consortium name="The Broad Institute Genomics Platform"/>
            <consortium name="The Broad Institute Genome Sequencing Center for Infectious Disease"/>
            <person name="Wu L."/>
            <person name="Ma J."/>
        </authorList>
    </citation>
    <scope>NUCLEOTIDE SEQUENCE [LARGE SCALE GENOMIC DNA]</scope>
    <source>
        <strain evidence="2">CGMCC 1.16326</strain>
    </source>
</reference>
<dbReference type="Proteomes" id="UP001596104">
    <property type="component" value="Unassembled WGS sequence"/>
</dbReference>
<dbReference type="EMBL" id="JBHSLV010000026">
    <property type="protein sequence ID" value="MFC5393976.1"/>
    <property type="molecule type" value="Genomic_DNA"/>
</dbReference>
<evidence type="ECO:0008006" key="3">
    <source>
        <dbReference type="Google" id="ProtNLM"/>
    </source>
</evidence>
<comment type="caution">
    <text evidence="1">The sequence shown here is derived from an EMBL/GenBank/DDBJ whole genome shotgun (WGS) entry which is preliminary data.</text>
</comment>
<keyword evidence="2" id="KW-1185">Reference proteome</keyword>
<protein>
    <recommendedName>
        <fullName evidence="3">Helix-hairpin-helix protein</fullName>
    </recommendedName>
</protein>